<keyword evidence="4" id="KW-1185">Reference proteome</keyword>
<dbReference type="InterPro" id="IPR003961">
    <property type="entry name" value="FN3_dom"/>
</dbReference>
<dbReference type="AlphaFoldDB" id="A0A0N4VSX0"/>
<gene>
    <name evidence="3" type="ORF">HPLM_LOCUS388</name>
</gene>
<dbReference type="EMBL" id="UZAF01000258">
    <property type="protein sequence ID" value="VDO05254.1"/>
    <property type="molecule type" value="Genomic_DNA"/>
</dbReference>
<dbReference type="PANTHER" id="PTHR46708:SF2">
    <property type="entry name" value="FIBRONECTIN TYPE-III DOMAIN-CONTAINING PROTEIN"/>
    <property type="match status" value="1"/>
</dbReference>
<sequence length="465" mass="52910">PLPPILDSIETGEHDATVSYFPPKEANITFHIEYYPEDNREYANVIETKATLVRLRGLDSGTAFRIKIRSVYNGVLSPDMIESVFRTSGAEDSLANSQLLLVLAEYDYENSAETFSIRTLPPGFDLATTTAANAIGKSDDYLYSAEDLDDEDSLTSTIYFRANNCYISSIIVRSSYVYYNYRHIYHKYTAAVHFFIGFVYQFYGEVEQALQLLSAKQMAAEFGEPSWISMSDEANMIRLNWTIPDGSLCDAFLVNYTVVTLTRPKSYSVATMDDFLLIKFFANHTLDLRVFCMLAGSVSKTWWAHRIVQLTNPQPVQDVRIISSETDEFYVSRISIDWDWPAFHNPDLYHIIISYSINGGTETEFEITESEQKPFVLNNLEPTQLYRISVRNESLELGLSSKVVQLERITPPIISSMISPGKISSTSININFGDSDIEQGRFDYYELIFTGNNKNITQKIQVNEE</sequence>
<accession>A0A0N4VSX0</accession>
<dbReference type="STRING" id="6290.A0A0N4VSX0"/>
<evidence type="ECO:0000313" key="4">
    <source>
        <dbReference type="Proteomes" id="UP000268014"/>
    </source>
</evidence>
<dbReference type="PROSITE" id="PS50853">
    <property type="entry name" value="FN3"/>
    <property type="match status" value="2"/>
</dbReference>
<dbReference type="CDD" id="cd00063">
    <property type="entry name" value="FN3"/>
    <property type="match status" value="2"/>
</dbReference>
<feature type="domain" description="Fibronectin type-III" evidence="2">
    <location>
        <begin position="315"/>
        <end position="413"/>
    </location>
</feature>
<proteinExistence type="predicted"/>
<dbReference type="SUPFAM" id="SSF49265">
    <property type="entry name" value="Fibronectin type III"/>
    <property type="match status" value="2"/>
</dbReference>
<dbReference type="SMART" id="SM00060">
    <property type="entry name" value="FN3"/>
    <property type="match status" value="2"/>
</dbReference>
<organism evidence="5">
    <name type="scientific">Haemonchus placei</name>
    <name type="common">Barber's pole worm</name>
    <dbReference type="NCBI Taxonomy" id="6290"/>
    <lineage>
        <taxon>Eukaryota</taxon>
        <taxon>Metazoa</taxon>
        <taxon>Ecdysozoa</taxon>
        <taxon>Nematoda</taxon>
        <taxon>Chromadorea</taxon>
        <taxon>Rhabditida</taxon>
        <taxon>Rhabditina</taxon>
        <taxon>Rhabditomorpha</taxon>
        <taxon>Strongyloidea</taxon>
        <taxon>Trichostrongylidae</taxon>
        <taxon>Haemonchus</taxon>
    </lineage>
</organism>
<dbReference type="InterPro" id="IPR013783">
    <property type="entry name" value="Ig-like_fold"/>
</dbReference>
<dbReference type="InterPro" id="IPR036116">
    <property type="entry name" value="FN3_sf"/>
</dbReference>
<reference evidence="3 4" key="2">
    <citation type="submission" date="2018-11" db="EMBL/GenBank/DDBJ databases">
        <authorList>
            <consortium name="Pathogen Informatics"/>
        </authorList>
    </citation>
    <scope>NUCLEOTIDE SEQUENCE [LARGE SCALE GENOMIC DNA]</scope>
    <source>
        <strain evidence="3 4">MHpl1</strain>
    </source>
</reference>
<evidence type="ECO:0000259" key="2">
    <source>
        <dbReference type="PROSITE" id="PS50853"/>
    </source>
</evidence>
<dbReference type="OrthoDB" id="8609993at2759"/>
<protein>
    <submittedName>
        <fullName evidence="5">Fibronectin type-III domain-containing protein</fullName>
    </submittedName>
</protein>
<dbReference type="WBParaSite" id="HPLM_0000038701-mRNA-1">
    <property type="protein sequence ID" value="HPLM_0000038701-mRNA-1"/>
    <property type="gene ID" value="HPLM_0000038701"/>
</dbReference>
<evidence type="ECO:0000313" key="3">
    <source>
        <dbReference type="EMBL" id="VDO05254.1"/>
    </source>
</evidence>
<reference evidence="5" key="1">
    <citation type="submission" date="2017-02" db="UniProtKB">
        <authorList>
            <consortium name="WormBaseParasite"/>
        </authorList>
    </citation>
    <scope>IDENTIFICATION</scope>
</reference>
<keyword evidence="1" id="KW-0677">Repeat</keyword>
<evidence type="ECO:0000313" key="5">
    <source>
        <dbReference type="WBParaSite" id="HPLM_0000038701-mRNA-1"/>
    </source>
</evidence>
<dbReference type="Proteomes" id="UP000268014">
    <property type="component" value="Unassembled WGS sequence"/>
</dbReference>
<dbReference type="Gene3D" id="2.60.40.10">
    <property type="entry name" value="Immunoglobulins"/>
    <property type="match status" value="2"/>
</dbReference>
<evidence type="ECO:0000256" key="1">
    <source>
        <dbReference type="ARBA" id="ARBA00022737"/>
    </source>
</evidence>
<name>A0A0N4VSX0_HAEPC</name>
<dbReference type="InterPro" id="IPR050991">
    <property type="entry name" value="ECM_Regulatory_Proteins"/>
</dbReference>
<feature type="domain" description="Fibronectin type-III" evidence="2">
    <location>
        <begin position="1"/>
        <end position="90"/>
    </location>
</feature>
<dbReference type="PANTHER" id="PTHR46708">
    <property type="entry name" value="TENASCIN"/>
    <property type="match status" value="1"/>
</dbReference>